<dbReference type="Proteomes" id="UP000076962">
    <property type="component" value="Unassembled WGS sequence"/>
</dbReference>
<organism evidence="1 2">
    <name type="scientific">Candidatus Thiomargarita nelsonii</name>
    <dbReference type="NCBI Taxonomy" id="1003181"/>
    <lineage>
        <taxon>Bacteria</taxon>
        <taxon>Pseudomonadati</taxon>
        <taxon>Pseudomonadota</taxon>
        <taxon>Gammaproteobacteria</taxon>
        <taxon>Thiotrichales</taxon>
        <taxon>Thiotrichaceae</taxon>
        <taxon>Thiomargarita</taxon>
    </lineage>
</organism>
<protein>
    <submittedName>
        <fullName evidence="1">Putative virulence protein SrfB</fullName>
    </submittedName>
</protein>
<reference evidence="1 2" key="1">
    <citation type="submission" date="2016-05" db="EMBL/GenBank/DDBJ databases">
        <title>Single-cell genome of chain-forming Candidatus Thiomargarita nelsonii and comparison to other large sulfur-oxidizing bacteria.</title>
        <authorList>
            <person name="Winkel M."/>
            <person name="Salman V."/>
            <person name="Woyke T."/>
            <person name="Schulz-Vogt H."/>
            <person name="Richter M."/>
            <person name="Flood B."/>
            <person name="Bailey J."/>
            <person name="Amann R."/>
            <person name="Mussmann M."/>
        </authorList>
    </citation>
    <scope>NUCLEOTIDE SEQUENCE [LARGE SCALE GENOMIC DNA]</scope>
    <source>
        <strain evidence="1 2">THI036</strain>
    </source>
</reference>
<dbReference type="AlphaFoldDB" id="A0A176RTG0"/>
<dbReference type="EMBL" id="LUTY01002978">
    <property type="protein sequence ID" value="OAD19028.1"/>
    <property type="molecule type" value="Genomic_DNA"/>
</dbReference>
<evidence type="ECO:0000313" key="2">
    <source>
        <dbReference type="Proteomes" id="UP000076962"/>
    </source>
</evidence>
<dbReference type="Gene3D" id="3.90.640.10">
    <property type="entry name" value="Actin, Chain A, domain 4"/>
    <property type="match status" value="2"/>
</dbReference>
<gene>
    <name evidence="1" type="ORF">THIOM_005360</name>
</gene>
<dbReference type="SUPFAM" id="SSF53067">
    <property type="entry name" value="Actin-like ATPase domain"/>
    <property type="match status" value="1"/>
</dbReference>
<keyword evidence="2" id="KW-1185">Reference proteome</keyword>
<proteinExistence type="predicted"/>
<sequence length="645" mass="72916">QQTENNLGGGRRALNDLTVTYPTNLPLHRRQHLKQLVSSLGVKNVDIRFDEATAGALYYVWRELFTDLFAGVDGFLARSRVKKESKNSKRTGREEQVDLYFQNILLYDMGGGTTDIALLEIGIAEDKNILQGPVAKNPGRYFVIYPKILGLTGKDDFAGDNVTLAVFHILKAKLAARMVEKSPQQPNFSQALQHIIETQNNACLTQWIEERNYETAECKIGNDDSIRVKTLINELVPTDFHTDSSRQKGFFALWQEAENIKHQLSENGVTRADADNLRLEEVISSLKLGIQAEDLLDIYVTLDEMEGQVAPNIRNTFERARELCVGESGCLMHYIDKVVLAGNSSQLPLVHETALEVLGRSFNVTLDGQIKKLPAPFKYDGDNLIFDPKEAKLAVARGACLPHFFSRVNILPNDPSVTKALQKGHSFLYFDIDNLRGYIPFNLGYQIGTGHELTFQVGSPFNVILANKRKLSRKVVFYQPELVWYRQDSVAPIDGAVKDESRYATFKLDAAIQNYKDHAQDNRTVEELATRFLFYVTFDEDRDLKCYMYTNLDGNAKEYVRLKATLEHDKNELMAAICRQENGNWVLKPELVFHCDIGKLGGEPEEVRFAQKGDELKAEIAMRDKVHQQTENNLGGGRRALNDLT</sequence>
<dbReference type="Gene3D" id="3.30.420.40">
    <property type="match status" value="3"/>
</dbReference>
<feature type="non-terminal residue" evidence="1">
    <location>
        <position position="1"/>
    </location>
</feature>
<comment type="caution">
    <text evidence="1">The sequence shown here is derived from an EMBL/GenBank/DDBJ whole genome shotgun (WGS) entry which is preliminary data.</text>
</comment>
<feature type="non-terminal residue" evidence="1">
    <location>
        <position position="645"/>
    </location>
</feature>
<evidence type="ECO:0000313" key="1">
    <source>
        <dbReference type="EMBL" id="OAD19028.1"/>
    </source>
</evidence>
<name>A0A176RTG0_9GAMM</name>
<dbReference type="InterPro" id="IPR043129">
    <property type="entry name" value="ATPase_NBD"/>
</dbReference>
<accession>A0A176RTG0</accession>